<dbReference type="OrthoDB" id="7031284at2"/>
<sequence>MKRTLNVKLLAGAALVVVVGGYFGLKAYAAHVADGRLRDWLFEHRLQDKISWQSLSSSPLGGTIKLHEVRISDGPSIAQLTLSDLKDEPAHRRADVQFEGVAFPPDAKGRSTALHLPLVGGLLLASGRAELAPFSGRLKWNVEDELADIGLTLDLPELLDVDASLSLAQVRRLAEDLSDMAENGQQVGQRGLLSSFGILGKLQQSAQRAELKGLQVDVTDQGYFKRSLALTRRYLPLDPTAGDFDKQRDRALAAAHQQQRDDCLQDFQNLGTRGKDLCKGLVDLASGEEDGLRVSLAPKERVRLSDTLEVALTAALDPAGAAGLLDRLNLESKSL</sequence>
<evidence type="ECO:0000313" key="2">
    <source>
        <dbReference type="Proteomes" id="UP000064137"/>
    </source>
</evidence>
<dbReference type="RefSeq" id="WP_059316773.1">
    <property type="nucleotide sequence ID" value="NZ_CP013987.1"/>
</dbReference>
<protein>
    <recommendedName>
        <fullName evidence="3">DUF945 domain-containing protein</fullName>
    </recommendedName>
</protein>
<accession>A0A0U4PD78</accession>
<proteinExistence type="predicted"/>
<dbReference type="EMBL" id="CP013987">
    <property type="protein sequence ID" value="ALZ86735.1"/>
    <property type="molecule type" value="Genomic_DNA"/>
</dbReference>
<dbReference type="AlphaFoldDB" id="A0A0U4PD78"/>
<reference evidence="1 2" key="1">
    <citation type="submission" date="2016-01" db="EMBL/GenBank/DDBJ databases">
        <title>Annotation of Pseudomonas oryzihabitans USDA-ARS-USMARC-56511.</title>
        <authorList>
            <person name="Harhay G.P."/>
            <person name="Harhay D.M."/>
            <person name="Smith T.P.L."/>
            <person name="Bono J.L."/>
            <person name="Heaton M.P."/>
            <person name="Clawson M.L."/>
            <person name="Chitko-Mckown C.G."/>
            <person name="Capik S.F."/>
            <person name="DeDonder K.D."/>
            <person name="Apley M.D."/>
            <person name="Lubbers B.V."/>
            <person name="White B.J."/>
            <person name="Larson R.L."/>
        </authorList>
    </citation>
    <scope>NUCLEOTIDE SEQUENCE [LARGE SCALE GENOMIC DNA]</scope>
    <source>
        <strain evidence="1 2">USDA-ARS-USMARC-56511</strain>
    </source>
</reference>
<dbReference type="KEGG" id="por:APT59_21885"/>
<organism evidence="1 2">
    <name type="scientific">Pseudomonas oryzihabitans</name>
    <dbReference type="NCBI Taxonomy" id="47885"/>
    <lineage>
        <taxon>Bacteria</taxon>
        <taxon>Pseudomonadati</taxon>
        <taxon>Pseudomonadota</taxon>
        <taxon>Gammaproteobacteria</taxon>
        <taxon>Pseudomonadales</taxon>
        <taxon>Pseudomonadaceae</taxon>
        <taxon>Pseudomonas</taxon>
    </lineage>
</organism>
<dbReference type="Proteomes" id="UP000064137">
    <property type="component" value="Chromosome"/>
</dbReference>
<evidence type="ECO:0000313" key="1">
    <source>
        <dbReference type="EMBL" id="ALZ86735.1"/>
    </source>
</evidence>
<evidence type="ECO:0008006" key="3">
    <source>
        <dbReference type="Google" id="ProtNLM"/>
    </source>
</evidence>
<gene>
    <name evidence="1" type="ORF">APT59_21885</name>
</gene>
<name>A0A0U4PD78_9PSED</name>